<feature type="compositionally biased region" description="Basic and acidic residues" evidence="4">
    <location>
        <begin position="197"/>
        <end position="207"/>
    </location>
</feature>
<keyword evidence="1" id="KW-0805">Transcription regulation</keyword>
<evidence type="ECO:0000313" key="6">
    <source>
        <dbReference type="EMBL" id="QDV08076.1"/>
    </source>
</evidence>
<evidence type="ECO:0000256" key="1">
    <source>
        <dbReference type="ARBA" id="ARBA00023015"/>
    </source>
</evidence>
<evidence type="ECO:0000256" key="4">
    <source>
        <dbReference type="SAM" id="MobiDB-lite"/>
    </source>
</evidence>
<dbReference type="AlphaFoldDB" id="A0A518EVE8"/>
<evidence type="ECO:0000313" key="7">
    <source>
        <dbReference type="Proteomes" id="UP000320390"/>
    </source>
</evidence>
<keyword evidence="3" id="KW-0804">Transcription</keyword>
<name>A0A518EVE8_9BACT</name>
<keyword evidence="2" id="KW-0731">Sigma factor</keyword>
<dbReference type="SUPFAM" id="SSF88659">
    <property type="entry name" value="Sigma3 and sigma4 domains of RNA polymerase sigma factors"/>
    <property type="match status" value="1"/>
</dbReference>
<dbReference type="GO" id="GO:0016987">
    <property type="term" value="F:sigma factor activity"/>
    <property type="evidence" value="ECO:0007669"/>
    <property type="project" value="UniProtKB-KW"/>
</dbReference>
<reference evidence="6 7" key="1">
    <citation type="submission" date="2019-02" db="EMBL/GenBank/DDBJ databases">
        <title>Deep-cultivation of Planctomycetes and their phenomic and genomic characterization uncovers novel biology.</title>
        <authorList>
            <person name="Wiegand S."/>
            <person name="Jogler M."/>
            <person name="Boedeker C."/>
            <person name="Pinto D."/>
            <person name="Vollmers J."/>
            <person name="Rivas-Marin E."/>
            <person name="Kohn T."/>
            <person name="Peeters S.H."/>
            <person name="Heuer A."/>
            <person name="Rast P."/>
            <person name="Oberbeckmann S."/>
            <person name="Bunk B."/>
            <person name="Jeske O."/>
            <person name="Meyerdierks A."/>
            <person name="Storesund J.E."/>
            <person name="Kallscheuer N."/>
            <person name="Luecker S."/>
            <person name="Lage O.M."/>
            <person name="Pohl T."/>
            <person name="Merkel B.J."/>
            <person name="Hornburger P."/>
            <person name="Mueller R.-W."/>
            <person name="Bruemmer F."/>
            <person name="Labrenz M."/>
            <person name="Spormann A.M."/>
            <person name="Op den Camp H."/>
            <person name="Overmann J."/>
            <person name="Amann R."/>
            <person name="Jetten M.S.M."/>
            <person name="Mascher T."/>
            <person name="Medema M.H."/>
            <person name="Devos D.P."/>
            <person name="Kaster A.-K."/>
            <person name="Ovreas L."/>
            <person name="Rohde M."/>
            <person name="Galperin M.Y."/>
            <person name="Jogler C."/>
        </authorList>
    </citation>
    <scope>NUCLEOTIDE SEQUENCE [LARGE SCALE GENOMIC DNA]</scope>
    <source>
        <strain evidence="6 7">Poly30</strain>
    </source>
</reference>
<dbReference type="PANTHER" id="PTHR43133">
    <property type="entry name" value="RNA POLYMERASE ECF-TYPE SIGMA FACTO"/>
    <property type="match status" value="1"/>
</dbReference>
<evidence type="ECO:0000256" key="3">
    <source>
        <dbReference type="ARBA" id="ARBA00023163"/>
    </source>
</evidence>
<organism evidence="6 7">
    <name type="scientific">Saltatorellus ferox</name>
    <dbReference type="NCBI Taxonomy" id="2528018"/>
    <lineage>
        <taxon>Bacteria</taxon>
        <taxon>Pseudomonadati</taxon>
        <taxon>Planctomycetota</taxon>
        <taxon>Planctomycetia</taxon>
        <taxon>Planctomycetia incertae sedis</taxon>
        <taxon>Saltatorellus</taxon>
    </lineage>
</organism>
<accession>A0A518EVE8</accession>
<dbReference type="InterPro" id="IPR036388">
    <property type="entry name" value="WH-like_DNA-bd_sf"/>
</dbReference>
<dbReference type="InterPro" id="IPR013324">
    <property type="entry name" value="RNA_pol_sigma_r3/r4-like"/>
</dbReference>
<keyword evidence="7" id="KW-1185">Reference proteome</keyword>
<dbReference type="EMBL" id="CP036434">
    <property type="protein sequence ID" value="QDV08076.1"/>
    <property type="molecule type" value="Genomic_DNA"/>
</dbReference>
<feature type="region of interest" description="Disordered" evidence="4">
    <location>
        <begin position="195"/>
        <end position="219"/>
    </location>
</feature>
<dbReference type="RefSeq" id="WP_419190322.1">
    <property type="nucleotide sequence ID" value="NZ_CP036434.1"/>
</dbReference>
<dbReference type="Proteomes" id="UP000320390">
    <property type="component" value="Chromosome"/>
</dbReference>
<dbReference type="PANTHER" id="PTHR43133:SF39">
    <property type="entry name" value="SIMILAR TO RNA POLYMERASE SIGMA-E FACTOR"/>
    <property type="match status" value="1"/>
</dbReference>
<dbReference type="NCBIfam" id="TIGR02999">
    <property type="entry name" value="Sig-70_X6"/>
    <property type="match status" value="1"/>
</dbReference>
<dbReference type="InterPro" id="IPR039425">
    <property type="entry name" value="RNA_pol_sigma-70-like"/>
</dbReference>
<gene>
    <name evidence="6" type="ORF">Poly30_36120</name>
</gene>
<evidence type="ECO:0000256" key="2">
    <source>
        <dbReference type="ARBA" id="ARBA00023082"/>
    </source>
</evidence>
<dbReference type="InterPro" id="IPR011517">
    <property type="entry name" value="RNA_pol_sigma70_ECF-like"/>
</dbReference>
<sequence length="219" mass="24388">MSFPPDVTLLLHRFQAGDTEAAEALVPLVHAELHRLAHRALARIPAGQTLQTTALLNEAWLKIERTRGLEMEGPQGEPEQTYASREHFLAVAASAMRSIVIDRARSRGAERHGGTHQRVDLDEVVDLMEARVSDLLGLDEALKELAEVRPELARVVDQRFFAGMKHPEIARVEGVPLRTVERNWRTARAWLQARLSPEGRSEERSEEGSQQGTAMGPGE</sequence>
<dbReference type="Pfam" id="PF07638">
    <property type="entry name" value="Sigma70_ECF"/>
    <property type="match status" value="1"/>
</dbReference>
<feature type="domain" description="RNA polymerase sigma-70 ECF-like HTH" evidence="5">
    <location>
        <begin position="6"/>
        <end position="195"/>
    </location>
</feature>
<dbReference type="InterPro" id="IPR053812">
    <property type="entry name" value="HTH_Sigma70_ECF-like"/>
</dbReference>
<evidence type="ECO:0000259" key="5">
    <source>
        <dbReference type="Pfam" id="PF07638"/>
    </source>
</evidence>
<proteinExistence type="predicted"/>
<protein>
    <submittedName>
        <fullName evidence="6">ECF sigma factor</fullName>
    </submittedName>
</protein>
<dbReference type="Gene3D" id="1.10.10.10">
    <property type="entry name" value="Winged helix-like DNA-binding domain superfamily/Winged helix DNA-binding domain"/>
    <property type="match status" value="1"/>
</dbReference>